<dbReference type="SUPFAM" id="SSF49417">
    <property type="entry name" value="p53-like transcription factors"/>
    <property type="match status" value="1"/>
</dbReference>
<evidence type="ECO:0000256" key="1">
    <source>
        <dbReference type="ARBA" id="ARBA00004123"/>
    </source>
</evidence>
<dbReference type="AlphaFoldDB" id="H2SSD5"/>
<dbReference type="eggNOG" id="KOG3982">
    <property type="taxonomic scope" value="Eukaryota"/>
</dbReference>
<reference evidence="7 8" key="1">
    <citation type="journal article" date="2011" name="Genome Biol. Evol.">
        <title>Integration of the genetic map and genome assembly of fugu facilitates insights into distinct features of genome evolution in teleosts and mammals.</title>
        <authorList>
            <person name="Kai W."/>
            <person name="Kikuchi K."/>
            <person name="Tohari S."/>
            <person name="Chew A.K."/>
            <person name="Tay A."/>
            <person name="Fujiwara A."/>
            <person name="Hosoya S."/>
            <person name="Suetake H."/>
            <person name="Naruse K."/>
            <person name="Brenner S."/>
            <person name="Suzuki Y."/>
            <person name="Venkatesh B."/>
        </authorList>
    </citation>
    <scope>NUCLEOTIDE SEQUENCE [LARGE SCALE GENOMIC DNA]</scope>
</reference>
<dbReference type="GO" id="GO:0001503">
    <property type="term" value="P:ossification"/>
    <property type="evidence" value="ECO:0007669"/>
    <property type="project" value="TreeGrafter"/>
</dbReference>
<dbReference type="GeneTree" id="ENSGT00940000156598"/>
<dbReference type="GO" id="GO:0030097">
    <property type="term" value="P:hemopoiesis"/>
    <property type="evidence" value="ECO:0007669"/>
    <property type="project" value="TreeGrafter"/>
</dbReference>
<organism evidence="7 8">
    <name type="scientific">Takifugu rubripes</name>
    <name type="common">Japanese pufferfish</name>
    <name type="synonym">Fugu rubripes</name>
    <dbReference type="NCBI Taxonomy" id="31033"/>
    <lineage>
        <taxon>Eukaryota</taxon>
        <taxon>Metazoa</taxon>
        <taxon>Chordata</taxon>
        <taxon>Craniata</taxon>
        <taxon>Vertebrata</taxon>
        <taxon>Euteleostomi</taxon>
        <taxon>Actinopterygii</taxon>
        <taxon>Neopterygii</taxon>
        <taxon>Teleostei</taxon>
        <taxon>Neoteleostei</taxon>
        <taxon>Acanthomorphata</taxon>
        <taxon>Eupercaria</taxon>
        <taxon>Tetraodontiformes</taxon>
        <taxon>Tetradontoidea</taxon>
        <taxon>Tetraodontidae</taxon>
        <taxon>Takifugu</taxon>
    </lineage>
</organism>
<comment type="subcellular location">
    <subcellularLocation>
        <location evidence="1">Nucleus</location>
    </subcellularLocation>
</comment>
<evidence type="ECO:0000256" key="4">
    <source>
        <dbReference type="ARBA" id="ARBA00023242"/>
    </source>
</evidence>
<evidence type="ECO:0000256" key="5">
    <source>
        <dbReference type="SAM" id="MobiDB-lite"/>
    </source>
</evidence>
<dbReference type="PANTHER" id="PTHR11950">
    <property type="entry name" value="RUNT RELATED"/>
    <property type="match status" value="1"/>
</dbReference>
<dbReference type="InParanoid" id="H2SSD5"/>
<sequence>MASNSLFSSTSPLICWDPVVKHRPMPSPGHHRMENQDVGTIQQPRMGIPRGLVQTDSPNFLCTSLPQHWRCNKTLPRPFTVFALGNDVPDGVVVTVMAGNEENSSAELRNATATMKQGFAHFNDLRFIGRSGRGKSFTVSINVLMSPPQIATLQKAIKVTVDGQRQPRRQRQKEVKSGAFRPGSCSTASADCRSFSSSLWTSEPSFLGQVTSLSSPFTPSPRMHHLPTFSYATQPTTYTSYLSSPPPPPLNHSSSFQPGSFYYGQNQQFYSMAEDRNVVTALTNYIEGACLSMRGEEPVWRPY</sequence>
<dbReference type="Proteomes" id="UP000005226">
    <property type="component" value="Chromosome 4"/>
</dbReference>
<dbReference type="InterPro" id="IPR000040">
    <property type="entry name" value="AML1_Runt"/>
</dbReference>
<dbReference type="GO" id="GO:0005634">
    <property type="term" value="C:nucleus"/>
    <property type="evidence" value="ECO:0007669"/>
    <property type="project" value="UniProtKB-SubCell"/>
</dbReference>
<dbReference type="GO" id="GO:0030182">
    <property type="term" value="P:neuron differentiation"/>
    <property type="evidence" value="ECO:0007669"/>
    <property type="project" value="TreeGrafter"/>
</dbReference>
<reference evidence="7" key="3">
    <citation type="submission" date="2025-09" db="UniProtKB">
        <authorList>
            <consortium name="Ensembl"/>
        </authorList>
    </citation>
    <scope>IDENTIFICATION</scope>
</reference>
<keyword evidence="3" id="KW-0804">Transcription</keyword>
<keyword evidence="8" id="KW-1185">Reference proteome</keyword>
<dbReference type="OMA" id="WDPVVKC"/>
<reference evidence="7" key="2">
    <citation type="submission" date="2025-08" db="UniProtKB">
        <authorList>
            <consortium name="Ensembl"/>
        </authorList>
    </citation>
    <scope>IDENTIFICATION</scope>
</reference>
<feature type="region of interest" description="Disordered" evidence="5">
    <location>
        <begin position="161"/>
        <end position="187"/>
    </location>
</feature>
<accession>H2SSD5</accession>
<proteinExistence type="predicted"/>
<evidence type="ECO:0000313" key="7">
    <source>
        <dbReference type="Ensembl" id="ENSTRUP00000015322.2"/>
    </source>
</evidence>
<name>H2SSD5_TAKRU</name>
<evidence type="ECO:0000313" key="8">
    <source>
        <dbReference type="Proteomes" id="UP000005226"/>
    </source>
</evidence>
<dbReference type="HOGENOM" id="CLU_096520_0_0_1"/>
<dbReference type="PANTHER" id="PTHR11950:SF43">
    <property type="entry name" value="RUNT-RELATED TRANSCRIPTION FACTOR 3"/>
    <property type="match status" value="1"/>
</dbReference>
<protein>
    <submittedName>
        <fullName evidence="7">RUNX family transcription factor 2a</fullName>
    </submittedName>
</protein>
<evidence type="ECO:0000259" key="6">
    <source>
        <dbReference type="PROSITE" id="PS51062"/>
    </source>
</evidence>
<dbReference type="STRING" id="31033.ENSTRUP00000015322"/>
<evidence type="ECO:0000256" key="3">
    <source>
        <dbReference type="ARBA" id="ARBA00023163"/>
    </source>
</evidence>
<dbReference type="PRINTS" id="PR00967">
    <property type="entry name" value="ONCOGENEAML1"/>
</dbReference>
<dbReference type="Pfam" id="PF00853">
    <property type="entry name" value="Runt"/>
    <property type="match status" value="1"/>
</dbReference>
<feature type="domain" description="Runt" evidence="6">
    <location>
        <begin position="40"/>
        <end position="169"/>
    </location>
</feature>
<dbReference type="InterPro" id="IPR008967">
    <property type="entry name" value="p53-like_TF_DNA-bd_sf"/>
</dbReference>
<keyword evidence="4" id="KW-0539">Nucleus</keyword>
<dbReference type="GO" id="GO:0045595">
    <property type="term" value="P:regulation of cell differentiation"/>
    <property type="evidence" value="ECO:0007669"/>
    <property type="project" value="TreeGrafter"/>
</dbReference>
<dbReference type="Gene3D" id="2.60.40.720">
    <property type="match status" value="1"/>
</dbReference>
<dbReference type="GO" id="GO:0005524">
    <property type="term" value="F:ATP binding"/>
    <property type="evidence" value="ECO:0007669"/>
    <property type="project" value="InterPro"/>
</dbReference>
<evidence type="ECO:0000256" key="2">
    <source>
        <dbReference type="ARBA" id="ARBA00023015"/>
    </source>
</evidence>
<gene>
    <name evidence="7" type="primary">runx2a</name>
</gene>
<dbReference type="Ensembl" id="ENSTRUT00000015391.3">
    <property type="protein sequence ID" value="ENSTRUP00000015322.2"/>
    <property type="gene ID" value="ENSTRUG00000006274.3"/>
</dbReference>
<dbReference type="GO" id="GO:0002062">
    <property type="term" value="P:chondrocyte differentiation"/>
    <property type="evidence" value="ECO:0007669"/>
    <property type="project" value="TreeGrafter"/>
</dbReference>
<dbReference type="InterPro" id="IPR013524">
    <property type="entry name" value="Runt_dom"/>
</dbReference>
<keyword evidence="2" id="KW-0805">Transcription regulation</keyword>
<dbReference type="InterPro" id="IPR012346">
    <property type="entry name" value="p53/RUNT-type_TF_DNA-bd_sf"/>
</dbReference>
<dbReference type="GO" id="GO:0000978">
    <property type="term" value="F:RNA polymerase II cis-regulatory region sequence-specific DNA binding"/>
    <property type="evidence" value="ECO:0007669"/>
    <property type="project" value="TreeGrafter"/>
</dbReference>
<dbReference type="PROSITE" id="PS51062">
    <property type="entry name" value="RUNT"/>
    <property type="match status" value="1"/>
</dbReference>
<dbReference type="GO" id="GO:0000981">
    <property type="term" value="F:DNA-binding transcription factor activity, RNA polymerase II-specific"/>
    <property type="evidence" value="ECO:0007669"/>
    <property type="project" value="TreeGrafter"/>
</dbReference>